<feature type="non-terminal residue" evidence="1">
    <location>
        <position position="1"/>
    </location>
</feature>
<reference evidence="1" key="1">
    <citation type="submission" date="2015-11" db="EMBL/GenBank/DDBJ databases">
        <title>De novo transcriptome assembly of four potential Pierce s Disease insect vectors from Arizona vineyards.</title>
        <authorList>
            <person name="Tassone E.E."/>
        </authorList>
    </citation>
    <scope>NUCLEOTIDE SEQUENCE</scope>
</reference>
<sequence length="128" mass="14414">RGVKFVDIATSRCASPVIDISLLLFLNASKDLRDAHWDDLLRSYHTSLSSSLPGTRVPSLEDIKEAVRQKGIWGFIHCSYFLPSILYNTRLDEKSLSTWCLEDIINFQQSIGGEEGTKVLSELVEELV</sequence>
<name>A0A1B6MCY8_9HEMI</name>
<dbReference type="InterPro" id="IPR004119">
    <property type="entry name" value="EcKL"/>
</dbReference>
<dbReference type="AlphaFoldDB" id="A0A1B6MCY8"/>
<accession>A0A1B6MCY8</accession>
<feature type="non-terminal residue" evidence="1">
    <location>
        <position position="128"/>
    </location>
</feature>
<protein>
    <recommendedName>
        <fullName evidence="2">CHK kinase-like domain-containing protein</fullName>
    </recommendedName>
</protein>
<evidence type="ECO:0000313" key="1">
    <source>
        <dbReference type="EMBL" id="JAT33798.1"/>
    </source>
</evidence>
<dbReference type="Pfam" id="PF02958">
    <property type="entry name" value="EcKL"/>
    <property type="match status" value="1"/>
</dbReference>
<organism evidence="1">
    <name type="scientific">Graphocephala atropunctata</name>
    <dbReference type="NCBI Taxonomy" id="36148"/>
    <lineage>
        <taxon>Eukaryota</taxon>
        <taxon>Metazoa</taxon>
        <taxon>Ecdysozoa</taxon>
        <taxon>Arthropoda</taxon>
        <taxon>Hexapoda</taxon>
        <taxon>Insecta</taxon>
        <taxon>Pterygota</taxon>
        <taxon>Neoptera</taxon>
        <taxon>Paraneoptera</taxon>
        <taxon>Hemiptera</taxon>
        <taxon>Auchenorrhyncha</taxon>
        <taxon>Membracoidea</taxon>
        <taxon>Cicadellidae</taxon>
        <taxon>Cicadellinae</taxon>
        <taxon>Cicadellini</taxon>
        <taxon>Graphocephala</taxon>
    </lineage>
</organism>
<dbReference type="EMBL" id="GEBQ01006179">
    <property type="protein sequence ID" value="JAT33798.1"/>
    <property type="molecule type" value="Transcribed_RNA"/>
</dbReference>
<dbReference type="PANTHER" id="PTHR11012">
    <property type="entry name" value="PROTEIN KINASE-LIKE DOMAIN-CONTAINING"/>
    <property type="match status" value="1"/>
</dbReference>
<dbReference type="PANTHER" id="PTHR11012:SF56">
    <property type="entry name" value="CHK KINASE-LIKE DOMAIN-CONTAINING PROTEIN-RELATED"/>
    <property type="match status" value="1"/>
</dbReference>
<evidence type="ECO:0008006" key="2">
    <source>
        <dbReference type="Google" id="ProtNLM"/>
    </source>
</evidence>
<proteinExistence type="predicted"/>
<gene>
    <name evidence="1" type="ORF">g.533</name>
</gene>